<feature type="transmembrane region" description="Helical" evidence="1">
    <location>
        <begin position="6"/>
        <end position="27"/>
    </location>
</feature>
<feature type="transmembrane region" description="Helical" evidence="1">
    <location>
        <begin position="371"/>
        <end position="393"/>
    </location>
</feature>
<evidence type="ECO:0000313" key="3">
    <source>
        <dbReference type="WBParaSite" id="Hba_06243"/>
    </source>
</evidence>
<keyword evidence="1" id="KW-0812">Transmembrane</keyword>
<feature type="transmembrane region" description="Helical" evidence="1">
    <location>
        <begin position="299"/>
        <end position="321"/>
    </location>
</feature>
<accession>A0A1I7WM69</accession>
<dbReference type="Proteomes" id="UP000095283">
    <property type="component" value="Unplaced"/>
</dbReference>
<evidence type="ECO:0000256" key="1">
    <source>
        <dbReference type="SAM" id="Phobius"/>
    </source>
</evidence>
<keyword evidence="1" id="KW-0472">Membrane</keyword>
<dbReference type="AlphaFoldDB" id="A0A1I7WM69"/>
<dbReference type="WBParaSite" id="Hba_06243">
    <property type="protein sequence ID" value="Hba_06243"/>
    <property type="gene ID" value="Hba_06243"/>
</dbReference>
<keyword evidence="2" id="KW-1185">Reference proteome</keyword>
<sequence length="464" mass="53195">MFLAKFSVSSTLLSVAAALGFGVFKILSKLFNWNYFTFRIHIHGQHLTRRKTGDRLTVDLLNELKEILLKGKIACKKNLDQRGNHFRRTFSSILSHPVFLANHFGTYQVTSEFSDDDLSAVNYITLRLRNYDISEDGVRKILQVVFTSLEYLCFANGQAEVRKIGQTTELENEKKEKSYDQAKVDRRDISRLFLCKVHRKRLLCTRGMIDSGLETYKMEGKTISPAFTFTRFSKNGKVTDALHFLLLVPFVVLLVSFYRLSFPFPFVLPITVASGHLPAIKGDSSPAHFWFTYLRSPKLHFVLLVLVRSLVLLVRSLVLLFRSLVLLFRSLVLLVHYLVLLVRFPVPLVRFLLFPVFFYRLSFSVPSILGYFVSSLLVLVCLFFLFETCLLFLNSITSFSFLGSEQHDRVPSLAAGEALFGCQWNNCCLLLGCMFIRVEPLLLYVVFPATRVLMVRRQLSNLGN</sequence>
<protein>
    <submittedName>
        <fullName evidence="3">Transmembrane protein</fullName>
    </submittedName>
</protein>
<feature type="transmembrane region" description="Helical" evidence="1">
    <location>
        <begin position="333"/>
        <end position="359"/>
    </location>
</feature>
<keyword evidence="1" id="KW-1133">Transmembrane helix</keyword>
<feature type="transmembrane region" description="Helical" evidence="1">
    <location>
        <begin position="241"/>
        <end position="260"/>
    </location>
</feature>
<reference evidence="3" key="1">
    <citation type="submission" date="2016-11" db="UniProtKB">
        <authorList>
            <consortium name="WormBaseParasite"/>
        </authorList>
    </citation>
    <scope>IDENTIFICATION</scope>
</reference>
<proteinExistence type="predicted"/>
<name>A0A1I7WM69_HETBA</name>
<evidence type="ECO:0000313" key="2">
    <source>
        <dbReference type="Proteomes" id="UP000095283"/>
    </source>
</evidence>
<organism evidence="2 3">
    <name type="scientific">Heterorhabditis bacteriophora</name>
    <name type="common">Entomopathogenic nematode worm</name>
    <dbReference type="NCBI Taxonomy" id="37862"/>
    <lineage>
        <taxon>Eukaryota</taxon>
        <taxon>Metazoa</taxon>
        <taxon>Ecdysozoa</taxon>
        <taxon>Nematoda</taxon>
        <taxon>Chromadorea</taxon>
        <taxon>Rhabditida</taxon>
        <taxon>Rhabditina</taxon>
        <taxon>Rhabditomorpha</taxon>
        <taxon>Strongyloidea</taxon>
        <taxon>Heterorhabditidae</taxon>
        <taxon>Heterorhabditis</taxon>
    </lineage>
</organism>